<evidence type="ECO:0000256" key="7">
    <source>
        <dbReference type="ARBA" id="ARBA00023295"/>
    </source>
</evidence>
<evidence type="ECO:0000313" key="15">
    <source>
        <dbReference type="Proteomes" id="UP000006911"/>
    </source>
</evidence>
<dbReference type="GO" id="GO:0005975">
    <property type="term" value="P:carbohydrate metabolic process"/>
    <property type="evidence" value="ECO:0007669"/>
    <property type="project" value="InterPro"/>
</dbReference>
<feature type="chain" id="PRO_5003072157" description="alpha-glucosidase" evidence="10">
    <location>
        <begin position="20"/>
        <end position="877"/>
    </location>
</feature>
<dbReference type="Gene3D" id="3.20.20.80">
    <property type="entry name" value="Glycosidases"/>
    <property type="match status" value="1"/>
</dbReference>
<dbReference type="Pfam" id="PF13802">
    <property type="entry name" value="Gal_mutarotas_2"/>
    <property type="match status" value="1"/>
</dbReference>
<keyword evidence="6" id="KW-0325">Glycoprotein</keyword>
<dbReference type="EMBL" id="FN430358">
    <property type="protein sequence ID" value="CAZ85784.1"/>
    <property type="molecule type" value="Genomic_DNA"/>
</dbReference>
<dbReference type="FunFam" id="3.20.20.80:FF:000138">
    <property type="entry name" value="Putative alpha-glucosidase AgdA"/>
    <property type="match status" value="1"/>
</dbReference>
<proteinExistence type="inferred from homology"/>
<dbReference type="InterPro" id="IPR030458">
    <property type="entry name" value="Glyco_hydro_31_AS"/>
</dbReference>
<dbReference type="InterPro" id="IPR013780">
    <property type="entry name" value="Glyco_hydro_b"/>
</dbReference>
<name>D5GMP1_TUBMM</name>
<evidence type="ECO:0000259" key="12">
    <source>
        <dbReference type="Pfam" id="PF13802"/>
    </source>
</evidence>
<dbReference type="OMA" id="WEFPNDE"/>
<accession>D5GMP1</accession>
<dbReference type="KEGG" id="tml:GSTUM_00010862001"/>
<dbReference type="PROSITE" id="PS00129">
    <property type="entry name" value="GLYCOSYL_HYDROL_F31_1"/>
    <property type="match status" value="1"/>
</dbReference>
<keyword evidence="4 10" id="KW-0732">Signal</keyword>
<dbReference type="SUPFAM" id="SSF74650">
    <property type="entry name" value="Galactose mutarotase-like"/>
    <property type="match status" value="1"/>
</dbReference>
<dbReference type="CDD" id="cd14752">
    <property type="entry name" value="GH31_N"/>
    <property type="match status" value="1"/>
</dbReference>
<feature type="signal peptide" evidence="10">
    <location>
        <begin position="1"/>
        <end position="19"/>
    </location>
</feature>
<dbReference type="PROSITE" id="PS00707">
    <property type="entry name" value="GLYCOSYL_HYDROL_F31_2"/>
    <property type="match status" value="1"/>
</dbReference>
<dbReference type="SUPFAM" id="SSF51445">
    <property type="entry name" value="(Trans)glycosidases"/>
    <property type="match status" value="1"/>
</dbReference>
<comment type="similarity">
    <text evidence="2 9">Belongs to the glycosyl hydrolase 31 family.</text>
</comment>
<dbReference type="Gene3D" id="2.60.40.1760">
    <property type="entry name" value="glycosyl hydrolase (family 31)"/>
    <property type="match status" value="1"/>
</dbReference>
<dbReference type="PANTHER" id="PTHR22762:SF133">
    <property type="entry name" value="P-TYPE DOMAIN-CONTAINING PROTEIN"/>
    <property type="match status" value="1"/>
</dbReference>
<dbReference type="RefSeq" id="XP_002841593.1">
    <property type="nucleotide sequence ID" value="XM_002841547.1"/>
</dbReference>
<keyword evidence="5 9" id="KW-0378">Hydrolase</keyword>
<evidence type="ECO:0000256" key="9">
    <source>
        <dbReference type="RuleBase" id="RU361185"/>
    </source>
</evidence>
<comment type="catalytic activity">
    <reaction evidence="1">
        <text>Hydrolysis of terminal, non-reducing (1-&gt;4)-linked alpha-D-glucose residues with release of alpha-D-glucose.</text>
        <dbReference type="EC" id="3.2.1.20"/>
    </reaction>
</comment>
<evidence type="ECO:0000256" key="3">
    <source>
        <dbReference type="ARBA" id="ARBA00012741"/>
    </source>
</evidence>
<dbReference type="STRING" id="656061.D5GMP1"/>
<dbReference type="InterPro" id="IPR048395">
    <property type="entry name" value="Glyco_hydro_31_C"/>
</dbReference>
<dbReference type="Gene3D" id="2.60.40.1180">
    <property type="entry name" value="Golgi alpha-mannosidase II"/>
    <property type="match status" value="2"/>
</dbReference>
<dbReference type="GeneID" id="9185120"/>
<dbReference type="FunFam" id="2.60.40.1180:FF:000001">
    <property type="entry name" value="Maltase-glucoamylase, intestinal"/>
    <property type="match status" value="1"/>
</dbReference>
<dbReference type="GO" id="GO:0004558">
    <property type="term" value="F:alpha-1,4-glucosidase activity"/>
    <property type="evidence" value="ECO:0007669"/>
    <property type="project" value="UniProtKB-EC"/>
</dbReference>
<dbReference type="HOGENOM" id="CLU_000631_11_0_1"/>
<dbReference type="GO" id="GO:0030246">
    <property type="term" value="F:carbohydrate binding"/>
    <property type="evidence" value="ECO:0007669"/>
    <property type="project" value="InterPro"/>
</dbReference>
<sequence>MRVFTITIASALLCAGAAAAQSGTSAATAASSTPWRSIPTLPSDIDQGRKLLANLEDPNAKSAQKLCPGYTAINLRNCPGGLSARLLLAGANCDLYGTDIDQLSLRVLFGPKSRLNIRILPAEIPEGQESWYDTKEDYLRRTVNGIHFNPADSELDFQLNSSPFEFSVVRKSTGDVLFSTKGSKLVFENQFLEFRTELPEKYNLYGLGEVMHSIRLGNNYNRTIYSADVNDPLDENLYGSHPFYYEHRYATLKDGSKKGYAHGVYLRNLHGQDILLREKSLTWRTIGGMVDLTFYSGPTPADVIADYVKTVGLPAMQQYWTFGFHQCRWGYSNVSDLKGVIETYKSFNIPLETIWTDIDYMDQYRDWTNDPVTYDLEAFSAFLDKLHADGQHFVPIVDAAIYNPDGSLYIGAVWPGFTVFPDWSAPGTQDWWTDSFQKWYNEVEYDGIWLDMNEVSSFCVGSFTPGADVRAVNYPPYAIDHVHDGHDLAVHAVSPNATHSDGSLEYDMHSLWGHLETKATYESLLKVFPGKRPFIISRSSAPGTGAWAGHWGGDNASKWLYMALSIPQALSFSMFGIPMFGVDTCGFNGNTSMELCARWMQLSAFFPFYRNHNVLSAISQEAYRWAAVADASRTAMAIRYTLLPYMYTLFHHAHTTGATVMRALSWEFPNDESLVEVDRQFMLGPAIMVTPVLDQGANYTYATFPGGKNEKWYDWYTYEARSGSNGSLANLTAPLGHIPVFVRGGNILALQHPAYTTAESRKNPWDVLVALDSEGDAYGDLYLDDGESLVQEKTVFITLEATNSLLNVSRKGQWISKETLSSVIILGVSKKPDQITFGKEKLDKWNWEEKSQVLKMTGLELVTKGGAWSNGWELSWK</sequence>
<dbReference type="InterPro" id="IPR000322">
    <property type="entry name" value="Glyco_hydro_31_TIM"/>
</dbReference>
<dbReference type="CDD" id="cd06602">
    <property type="entry name" value="GH31_MGAM_SI_GAA"/>
    <property type="match status" value="1"/>
</dbReference>
<dbReference type="EC" id="3.2.1.20" evidence="3"/>
<keyword evidence="7 9" id="KW-0326">Glycosidase</keyword>
<gene>
    <name evidence="14" type="ORF">GSTUM_00010862001</name>
</gene>
<dbReference type="PANTHER" id="PTHR22762">
    <property type="entry name" value="ALPHA-GLUCOSIDASE"/>
    <property type="match status" value="1"/>
</dbReference>
<evidence type="ECO:0000256" key="10">
    <source>
        <dbReference type="SAM" id="SignalP"/>
    </source>
</evidence>
<dbReference type="Pfam" id="PF21365">
    <property type="entry name" value="Glyco_hydro_31_3rd"/>
    <property type="match status" value="1"/>
</dbReference>
<protein>
    <recommendedName>
        <fullName evidence="3">alpha-glucosidase</fullName>
        <ecNumber evidence="3">3.2.1.20</ecNumber>
    </recommendedName>
    <alternativeName>
        <fullName evidence="8">Maltase</fullName>
    </alternativeName>
</protein>
<evidence type="ECO:0000256" key="8">
    <source>
        <dbReference type="ARBA" id="ARBA00041343"/>
    </source>
</evidence>
<dbReference type="InterPro" id="IPR011013">
    <property type="entry name" value="Gal_mutarotase_sf_dom"/>
</dbReference>
<evidence type="ECO:0000256" key="1">
    <source>
        <dbReference type="ARBA" id="ARBA00001657"/>
    </source>
</evidence>
<dbReference type="Pfam" id="PF01055">
    <property type="entry name" value="Glyco_hydro_31_2nd"/>
    <property type="match status" value="1"/>
</dbReference>
<evidence type="ECO:0000256" key="4">
    <source>
        <dbReference type="ARBA" id="ARBA00022729"/>
    </source>
</evidence>
<dbReference type="InterPro" id="IPR017853">
    <property type="entry name" value="GH"/>
</dbReference>
<evidence type="ECO:0000256" key="5">
    <source>
        <dbReference type="ARBA" id="ARBA00022801"/>
    </source>
</evidence>
<feature type="domain" description="Glycosyl hydrolase family 31 C-terminal" evidence="13">
    <location>
        <begin position="657"/>
        <end position="748"/>
    </location>
</feature>
<keyword evidence="15" id="KW-1185">Reference proteome</keyword>
<evidence type="ECO:0000256" key="2">
    <source>
        <dbReference type="ARBA" id="ARBA00007806"/>
    </source>
</evidence>
<dbReference type="Proteomes" id="UP000006911">
    <property type="component" value="Unassembled WGS sequence"/>
</dbReference>
<evidence type="ECO:0000259" key="11">
    <source>
        <dbReference type="Pfam" id="PF01055"/>
    </source>
</evidence>
<dbReference type="SUPFAM" id="SSF51011">
    <property type="entry name" value="Glycosyl hydrolase domain"/>
    <property type="match status" value="1"/>
</dbReference>
<dbReference type="AlphaFoldDB" id="D5GMP1"/>
<reference evidence="14 15" key="1">
    <citation type="journal article" date="2010" name="Nature">
        <title>Perigord black truffle genome uncovers evolutionary origins and mechanisms of symbiosis.</title>
        <authorList>
            <person name="Martin F."/>
            <person name="Kohler A."/>
            <person name="Murat C."/>
            <person name="Balestrini R."/>
            <person name="Coutinho P.M."/>
            <person name="Jaillon O."/>
            <person name="Montanini B."/>
            <person name="Morin E."/>
            <person name="Noel B."/>
            <person name="Percudani R."/>
            <person name="Porcel B."/>
            <person name="Rubini A."/>
            <person name="Amicucci A."/>
            <person name="Amselem J."/>
            <person name="Anthouard V."/>
            <person name="Arcioni S."/>
            <person name="Artiguenave F."/>
            <person name="Aury J.M."/>
            <person name="Ballario P."/>
            <person name="Bolchi A."/>
            <person name="Brenna A."/>
            <person name="Brun A."/>
            <person name="Buee M."/>
            <person name="Cantarel B."/>
            <person name="Chevalier G."/>
            <person name="Couloux A."/>
            <person name="Da Silva C."/>
            <person name="Denoeud F."/>
            <person name="Duplessis S."/>
            <person name="Ghignone S."/>
            <person name="Hilselberger B."/>
            <person name="Iotti M."/>
            <person name="Marcais B."/>
            <person name="Mello A."/>
            <person name="Miranda M."/>
            <person name="Pacioni G."/>
            <person name="Quesneville H."/>
            <person name="Riccioni C."/>
            <person name="Ruotolo R."/>
            <person name="Splivallo R."/>
            <person name="Stocchi V."/>
            <person name="Tisserant E."/>
            <person name="Viscomi A.R."/>
            <person name="Zambonelli A."/>
            <person name="Zampieri E."/>
            <person name="Henrissat B."/>
            <person name="Lebrun M.H."/>
            <person name="Paolocci F."/>
            <person name="Bonfante P."/>
            <person name="Ottonello S."/>
            <person name="Wincker P."/>
        </authorList>
    </citation>
    <scope>NUCLEOTIDE SEQUENCE [LARGE SCALE GENOMIC DNA]</scope>
    <source>
        <strain evidence="14 15">Mel28</strain>
    </source>
</reference>
<feature type="domain" description="Glycoside hydrolase family 31 TIM barrel" evidence="11">
    <location>
        <begin position="314"/>
        <end position="649"/>
    </location>
</feature>
<evidence type="ECO:0000256" key="6">
    <source>
        <dbReference type="ARBA" id="ARBA00023180"/>
    </source>
</evidence>
<evidence type="ECO:0000259" key="13">
    <source>
        <dbReference type="Pfam" id="PF21365"/>
    </source>
</evidence>
<dbReference type="eggNOG" id="KOG1065">
    <property type="taxonomic scope" value="Eukaryota"/>
</dbReference>
<dbReference type="InParanoid" id="D5GMP1"/>
<evidence type="ECO:0000313" key="14">
    <source>
        <dbReference type="EMBL" id="CAZ85784.1"/>
    </source>
</evidence>
<organism evidence="14 15">
    <name type="scientific">Tuber melanosporum (strain Mel28)</name>
    <name type="common">Perigord black truffle</name>
    <dbReference type="NCBI Taxonomy" id="656061"/>
    <lineage>
        <taxon>Eukaryota</taxon>
        <taxon>Fungi</taxon>
        <taxon>Dikarya</taxon>
        <taxon>Ascomycota</taxon>
        <taxon>Pezizomycotina</taxon>
        <taxon>Pezizomycetes</taxon>
        <taxon>Pezizales</taxon>
        <taxon>Tuberaceae</taxon>
        <taxon>Tuber</taxon>
    </lineage>
</organism>
<feature type="domain" description="Glycoside hydrolase family 31 N-terminal" evidence="12">
    <location>
        <begin position="157"/>
        <end position="249"/>
    </location>
</feature>
<dbReference type="InterPro" id="IPR030459">
    <property type="entry name" value="Glyco_hydro_31_CS"/>
</dbReference>
<dbReference type="InterPro" id="IPR025887">
    <property type="entry name" value="Glyco_hydro_31_N_dom"/>
</dbReference>